<feature type="region of interest" description="Disordered" evidence="4">
    <location>
        <begin position="693"/>
        <end position="725"/>
    </location>
</feature>
<dbReference type="InterPro" id="IPR033467">
    <property type="entry name" value="Tesmin/TSO1-like_CXC"/>
</dbReference>
<evidence type="ECO:0000256" key="2">
    <source>
        <dbReference type="ARBA" id="ARBA00007267"/>
    </source>
</evidence>
<dbReference type="PANTHER" id="PTHR46159:SF6">
    <property type="entry name" value="OS12G0605300 PROTEIN"/>
    <property type="match status" value="1"/>
</dbReference>
<dbReference type="PROSITE" id="PS51634">
    <property type="entry name" value="CRC"/>
    <property type="match status" value="1"/>
</dbReference>
<reference evidence="6" key="1">
    <citation type="journal article" date="2013" name="Nat. Biotechnol.">
        <title>Draft genome sequence of chickpea (Cicer arietinum) provides a resource for trait improvement.</title>
        <authorList>
            <person name="Varshney R.K."/>
            <person name="Song C."/>
            <person name="Saxena R.K."/>
            <person name="Azam S."/>
            <person name="Yu S."/>
            <person name="Sharpe A.G."/>
            <person name="Cannon S."/>
            <person name="Baek J."/>
            <person name="Rosen B.D."/>
            <person name="Tar'an B."/>
            <person name="Millan T."/>
            <person name="Zhang X."/>
            <person name="Ramsay L.D."/>
            <person name="Iwata A."/>
            <person name="Wang Y."/>
            <person name="Nelson W."/>
            <person name="Farmer A.D."/>
            <person name="Gaur P.M."/>
            <person name="Soderlund C."/>
            <person name="Penmetsa R.V."/>
            <person name="Xu C."/>
            <person name="Bharti A.K."/>
            <person name="He W."/>
            <person name="Winter P."/>
            <person name="Zhao S."/>
            <person name="Hane J.K."/>
            <person name="Carrasquilla-Garcia N."/>
            <person name="Condie J.A."/>
            <person name="Upadhyaya H.D."/>
            <person name="Luo M.C."/>
            <person name="Thudi M."/>
            <person name="Gowda C.L."/>
            <person name="Singh N.P."/>
            <person name="Lichtenzveig J."/>
            <person name="Gali K.K."/>
            <person name="Rubio J."/>
            <person name="Nadarajan N."/>
            <person name="Dolezel J."/>
            <person name="Bansal K.C."/>
            <person name="Xu X."/>
            <person name="Edwards D."/>
            <person name="Zhang G."/>
            <person name="Kahl G."/>
            <person name="Gil J."/>
            <person name="Singh K.B."/>
            <person name="Datta S.K."/>
            <person name="Jackson S.A."/>
            <person name="Wang J."/>
            <person name="Cook D.R."/>
        </authorList>
    </citation>
    <scope>NUCLEOTIDE SEQUENCE [LARGE SCALE GENOMIC DNA]</scope>
    <source>
        <strain evidence="6">cv. CDC Frontier</strain>
    </source>
</reference>
<dbReference type="GeneID" id="101510268"/>
<sequence>MDSPEPSNIKTTSSSSLSTLNASSSQSPQLQESPFLRFVNTLSPIKPIKATHVVHGFLGLNSPPLVFKSPRISGLRETQYLERPQGTHLSDGGISQSDIGGNSIVEARGRLEKLKTQQPLLEGFITDTPKDFDINIDANTQSCSPPPSVDKYLADPEDDQMYSVNPEMEQSTDAAVESSLTESKKVILKFDKEHGPSNRAEELLPLSEESNMVHQERAAYVEEPANVEGERNGAEWISQEHTVLDSSSGADVFDQHHYHDSHPQCAGNDQRHHSDCTPQLMPDHNQVVKEFENCNEMVSTSQVNSENIPQDGSEASLKYHSIRRRCLQFEEAASIDLGGTKSHVKSNATSSNMKMVPVTGSKPPGIGLHLNSIINAMPASGASTTAVRLSNGLQGIKSKPTISLHKVENVTQSSILSNIDGQSVIDARNEIHETDASVAADSFISESSILTEPIALYPENAHDKRRLSPTDTENTEEFNHPSTSKKKKKTITDDGGGSKGCHCKKSKCLKLYCDCFGAGIYCGEGCACQSCGNRIEFEEKVVETKQHIESRNPNAFAPKIVQCVADVPLNNMEDVSMTTPASARHKRGCNCKRSKCTKKYCECFQANVGCSSGCRCDGCKNVFGKKEDYVAIEHTSSIETESSIIEEGLDDKLYNRQKMVVSRTGLLRAPNHLSPLTPSLQCSDQGKQAAKSRLASANWTKSSKKSRSSLAHTARNDSQKNAPPCVSLKENEWTDIVPYQPSNVCGIRQLSGGSLRWHSSSPITPSANFGDESNGKLFDILEDETPDVLKETSTPIKSVKANSPIHKRVSPPQSHLLRIGSSSSGGGLRSGRKFILQSVPSFPPLTPCADSKVNCNSNEDSSNNAKKVA</sequence>
<feature type="region of interest" description="Disordered" evidence="4">
    <location>
        <begin position="842"/>
        <end position="869"/>
    </location>
</feature>
<feature type="domain" description="CRC" evidence="5">
    <location>
        <begin position="497"/>
        <end position="624"/>
    </location>
</feature>
<comment type="similarity">
    <text evidence="2">Belongs to the lin-54 family.</text>
</comment>
<dbReference type="PANTHER" id="PTHR46159">
    <property type="entry name" value="PROTEIN TESMIN/TSO1-LIKE CXC 2"/>
    <property type="match status" value="1"/>
</dbReference>
<evidence type="ECO:0000256" key="4">
    <source>
        <dbReference type="SAM" id="MobiDB-lite"/>
    </source>
</evidence>
<feature type="compositionally biased region" description="Low complexity" evidence="4">
    <location>
        <begin position="11"/>
        <end position="28"/>
    </location>
</feature>
<keyword evidence="6" id="KW-1185">Reference proteome</keyword>
<dbReference type="KEGG" id="cam:101510268"/>
<feature type="region of interest" description="Disordered" evidence="4">
    <location>
        <begin position="1"/>
        <end position="28"/>
    </location>
</feature>
<dbReference type="OrthoDB" id="6283463at2759"/>
<reference evidence="7" key="2">
    <citation type="submission" date="2025-08" db="UniProtKB">
        <authorList>
            <consortium name="RefSeq"/>
        </authorList>
    </citation>
    <scope>IDENTIFICATION</scope>
    <source>
        <tissue evidence="7">Etiolated seedlings</tissue>
    </source>
</reference>
<feature type="compositionally biased region" description="Polar residues" evidence="4">
    <location>
        <begin position="1"/>
        <end position="10"/>
    </location>
</feature>
<gene>
    <name evidence="7" type="primary">LOC101510268</name>
</gene>
<dbReference type="SMART" id="SM01114">
    <property type="entry name" value="CXC"/>
    <property type="match status" value="2"/>
</dbReference>
<organism evidence="6 7">
    <name type="scientific">Cicer arietinum</name>
    <name type="common">Chickpea</name>
    <name type="synonym">Garbanzo</name>
    <dbReference type="NCBI Taxonomy" id="3827"/>
    <lineage>
        <taxon>Eukaryota</taxon>
        <taxon>Viridiplantae</taxon>
        <taxon>Streptophyta</taxon>
        <taxon>Embryophyta</taxon>
        <taxon>Tracheophyta</taxon>
        <taxon>Spermatophyta</taxon>
        <taxon>Magnoliopsida</taxon>
        <taxon>eudicotyledons</taxon>
        <taxon>Gunneridae</taxon>
        <taxon>Pentapetalae</taxon>
        <taxon>rosids</taxon>
        <taxon>fabids</taxon>
        <taxon>Fabales</taxon>
        <taxon>Fabaceae</taxon>
        <taxon>Papilionoideae</taxon>
        <taxon>50 kb inversion clade</taxon>
        <taxon>NPAAA clade</taxon>
        <taxon>Hologalegina</taxon>
        <taxon>IRL clade</taxon>
        <taxon>Cicereae</taxon>
        <taxon>Cicer</taxon>
    </lineage>
</organism>
<name>A0A1S2Y537_CICAR</name>
<feature type="region of interest" description="Disordered" evidence="4">
    <location>
        <begin position="804"/>
        <end position="830"/>
    </location>
</feature>
<dbReference type="eggNOG" id="KOG1171">
    <property type="taxonomic scope" value="Eukaryota"/>
</dbReference>
<protein>
    <submittedName>
        <fullName evidence="7">Protein tesmin/TSO1-like CXC 2 isoform X1</fullName>
    </submittedName>
</protein>
<dbReference type="RefSeq" id="XP_004498660.1">
    <property type="nucleotide sequence ID" value="XM_004498603.3"/>
</dbReference>
<dbReference type="Pfam" id="PF03638">
    <property type="entry name" value="TCR"/>
    <property type="match status" value="2"/>
</dbReference>
<dbReference type="GO" id="GO:0003700">
    <property type="term" value="F:DNA-binding transcription factor activity"/>
    <property type="evidence" value="ECO:0007669"/>
    <property type="project" value="InterPro"/>
</dbReference>
<dbReference type="InterPro" id="IPR005172">
    <property type="entry name" value="CRC"/>
</dbReference>
<evidence type="ECO:0000313" key="6">
    <source>
        <dbReference type="Proteomes" id="UP000087171"/>
    </source>
</evidence>
<evidence type="ECO:0000256" key="1">
    <source>
        <dbReference type="ARBA" id="ARBA00004123"/>
    </source>
</evidence>
<evidence type="ECO:0000313" key="7">
    <source>
        <dbReference type="RefSeq" id="XP_004498660.1"/>
    </source>
</evidence>
<dbReference type="PaxDb" id="3827-XP_004498660.1"/>
<dbReference type="STRING" id="3827.A0A1S2Y537"/>
<dbReference type="AlphaFoldDB" id="A0A1S2Y537"/>
<dbReference type="Proteomes" id="UP000087171">
    <property type="component" value="Chromosome Ca4"/>
</dbReference>
<keyword evidence="3" id="KW-0539">Nucleus</keyword>
<accession>A0A1S2Y537</accession>
<comment type="subcellular location">
    <subcellularLocation>
        <location evidence="1">Nucleus</location>
    </subcellularLocation>
</comment>
<proteinExistence type="inferred from homology"/>
<dbReference type="InterPro" id="IPR044522">
    <property type="entry name" value="TSO1-like"/>
</dbReference>
<feature type="region of interest" description="Disordered" evidence="4">
    <location>
        <begin position="460"/>
        <end position="501"/>
    </location>
</feature>
<evidence type="ECO:0000259" key="5">
    <source>
        <dbReference type="PROSITE" id="PS51634"/>
    </source>
</evidence>
<evidence type="ECO:0000256" key="3">
    <source>
        <dbReference type="ARBA" id="ARBA00023242"/>
    </source>
</evidence>
<feature type="compositionally biased region" description="Polar residues" evidence="4">
    <location>
        <begin position="853"/>
        <end position="869"/>
    </location>
</feature>
<dbReference type="GO" id="GO:0005634">
    <property type="term" value="C:nucleus"/>
    <property type="evidence" value="ECO:0007669"/>
    <property type="project" value="UniProtKB-SubCell"/>
</dbReference>